<proteinExistence type="predicted"/>
<dbReference type="Gene3D" id="3.90.550.10">
    <property type="entry name" value="Spore Coat Polysaccharide Biosynthesis Protein SpsA, Chain A"/>
    <property type="match status" value="3"/>
</dbReference>
<keyword evidence="3" id="KW-1185">Reference proteome</keyword>
<name>A0A0A4ADU7_9GAMM</name>
<dbReference type="STRING" id="371042.NG99_00390"/>
<dbReference type="InterPro" id="IPR001173">
    <property type="entry name" value="Glyco_trans_2-like"/>
</dbReference>
<dbReference type="RefSeq" id="WP_034887237.1">
    <property type="nucleotide sequence ID" value="NZ_JRUQ01000004.1"/>
</dbReference>
<gene>
    <name evidence="2" type="ORF">NG99_00390</name>
</gene>
<sequence length="1176" mass="132523">MSQPALVSIILTAQIPTWFIAALDSVLAQDYANCEILIADSGGDKYIPELLATRLDNPAHPIRHLVYGKDDKGIYEAAIREAKGQYLKFVTDAELLAEDCVSAMVAGLQRYPQCRVASSRRKRIDPHGELLPDIVATSPLLDYDAILNGRDLLRCQSRLSYSLLGELTASLFYLEDIVALLPEQGSLFAIEDQKLLEVEGLLVYSKLLGQSDVLWFPQALCSIRASEVYKQPHQRDSVEHVKKNRDIILNTLRAAPWFNDSGSPVNMVQVTALDDRHKTEAKNLVSHQFHYLNLNTLAWWNRVRTLQPFQQQRLEQLAAEQSEPTRVAVVINVTAENRDGLTQTLDSLIHQSAGNLRLIPVVTGLMDSIPEKIAAYPATEESRLATLNQLIAQRDEHWFIFIEAGSYFMSAGLIALSTTLAQADGVLAIFADEYFYLGDEPSGINFRPDFNLDLLLSSPKTMAQHWLFRRELLQAAEGFDLSYPQAAEFDLIVKMIESQGLNVAGHLAEPLLTARLQKRGIIEDAAIIERHLNNRGYPQAQIALDSYYNYRLRYQHAVQPKVTIVVLANWHLPSLIGCVTTLLEKTRYLNYELLIVADSQGSQERDGWLTSMASVDPLRIRVLHYSEPYQHGAMANLAAEQAQGEYLVFMHCELAVTDGEWLDNLLNHGQRPEVAVVGGKQLTSDNKIRHAGYILGMNGAAGEAFRGLEDNQPSYQGRLHLDQNYSAVSGDFMLVRREVFSALGGFTGENQLYGDVDFCLRARNEGYMTVWTPYARILRPAARQNPFPGETVHSSNKLKQLEEDKLFSRWMPLIANDPAFNANLSLRSRHFDLNSDSLLSWRPAQRENLPVFLAHNADISGCGHYRIMQPFEAMQREGLAEGKASLTLLNIGEIGQFRPDSLIIQRRYAPAFHNWIERTGKLHDVFKVFELDDYILNVPMKHYRRSSFKQETTGQMRKSLSYFDRFVVSTAPLAEAMSDMHSNIVVVKNRLPVSIWGQLQSRRNQGRKPRVGWAGGSSHRGDLEMIADVVKEFTHEVEWVFMGLCPPKLQPYVHEIHYGVDISLYPATMAALNLDLALAPVEDNIFNACKSNLRLLEYGACGIPVICSNVACYCDDDLPVTRVSNRFIDWRDAIRMHLADPDASAKMGEALQAAVRRDWMLTGENVKEWVRAWSAD</sequence>
<accession>A0A0A4ADU7</accession>
<reference evidence="2 3" key="1">
    <citation type="submission" date="2014-10" db="EMBL/GenBank/DDBJ databases">
        <title>Genome sequence of Erwinia typographi M043b.</title>
        <authorList>
            <person name="Chan K.-G."/>
            <person name="Tan W.-S."/>
        </authorList>
    </citation>
    <scope>NUCLEOTIDE SEQUENCE [LARGE SCALE GENOMIC DNA]</scope>
    <source>
        <strain evidence="2 3">M043b</strain>
    </source>
</reference>
<dbReference type="InterPro" id="IPR029044">
    <property type="entry name" value="Nucleotide-diphossugar_trans"/>
</dbReference>
<dbReference type="eggNOG" id="COG0438">
    <property type="taxonomic scope" value="Bacteria"/>
</dbReference>
<dbReference type="eggNOG" id="COG1216">
    <property type="taxonomic scope" value="Bacteria"/>
</dbReference>
<dbReference type="Gene3D" id="3.40.50.2000">
    <property type="entry name" value="Glycogen Phosphorylase B"/>
    <property type="match status" value="1"/>
</dbReference>
<comment type="caution">
    <text evidence="2">The sequence shown here is derived from an EMBL/GenBank/DDBJ whole genome shotgun (WGS) entry which is preliminary data.</text>
</comment>
<feature type="domain" description="Glycosyltransferase 2-like" evidence="1">
    <location>
        <begin position="573"/>
        <end position="743"/>
    </location>
</feature>
<dbReference type="Proteomes" id="UP000030351">
    <property type="component" value="Unassembled WGS sequence"/>
</dbReference>
<evidence type="ECO:0000313" key="3">
    <source>
        <dbReference type="Proteomes" id="UP000030351"/>
    </source>
</evidence>
<dbReference type="InterPro" id="IPR050834">
    <property type="entry name" value="Glycosyltransf_2"/>
</dbReference>
<dbReference type="SUPFAM" id="SSF53756">
    <property type="entry name" value="UDP-Glycosyltransferase/glycogen phosphorylase"/>
    <property type="match status" value="1"/>
</dbReference>
<dbReference type="GO" id="GO:0044010">
    <property type="term" value="P:single-species biofilm formation"/>
    <property type="evidence" value="ECO:0007669"/>
    <property type="project" value="TreeGrafter"/>
</dbReference>
<dbReference type="OrthoDB" id="9179784at2"/>
<dbReference type="PANTHER" id="PTHR43685:SF2">
    <property type="entry name" value="GLYCOSYLTRANSFERASE 2-LIKE DOMAIN-CONTAINING PROTEIN"/>
    <property type="match status" value="1"/>
</dbReference>
<evidence type="ECO:0000259" key="1">
    <source>
        <dbReference type="Pfam" id="PF00535"/>
    </source>
</evidence>
<organism evidence="2 3">
    <name type="scientific">Erwinia typographi</name>
    <dbReference type="NCBI Taxonomy" id="371042"/>
    <lineage>
        <taxon>Bacteria</taxon>
        <taxon>Pseudomonadati</taxon>
        <taxon>Pseudomonadota</taxon>
        <taxon>Gammaproteobacteria</taxon>
        <taxon>Enterobacterales</taxon>
        <taxon>Erwiniaceae</taxon>
        <taxon>Erwinia</taxon>
    </lineage>
</organism>
<dbReference type="AlphaFoldDB" id="A0A0A4ADU7"/>
<dbReference type="EMBL" id="JRUQ01000004">
    <property type="protein sequence ID" value="KGT96003.1"/>
    <property type="molecule type" value="Genomic_DNA"/>
</dbReference>
<evidence type="ECO:0000313" key="2">
    <source>
        <dbReference type="EMBL" id="KGT96003.1"/>
    </source>
</evidence>
<dbReference type="Pfam" id="PF00535">
    <property type="entry name" value="Glycos_transf_2"/>
    <property type="match status" value="1"/>
</dbReference>
<dbReference type="SUPFAM" id="SSF53448">
    <property type="entry name" value="Nucleotide-diphospho-sugar transferases"/>
    <property type="match status" value="3"/>
</dbReference>
<dbReference type="PANTHER" id="PTHR43685">
    <property type="entry name" value="GLYCOSYLTRANSFERASE"/>
    <property type="match status" value="1"/>
</dbReference>
<protein>
    <submittedName>
        <fullName evidence="2">O-antigen biosynthesis protein</fullName>
    </submittedName>
</protein>